<proteinExistence type="predicted"/>
<evidence type="ECO:0000259" key="1">
    <source>
        <dbReference type="Pfam" id="PF09361"/>
    </source>
</evidence>
<dbReference type="AlphaFoldDB" id="A0A317MZW9"/>
<comment type="caution">
    <text evidence="2">The sequence shown here is derived from an EMBL/GenBank/DDBJ whole genome shotgun (WGS) entry which is preliminary data.</text>
</comment>
<keyword evidence="3" id="KW-1185">Reference proteome</keyword>
<dbReference type="RefSeq" id="WP_170123444.1">
    <property type="nucleotide sequence ID" value="NZ_QGTJ01000001.1"/>
</dbReference>
<dbReference type="EMBL" id="QGTJ01000001">
    <property type="protein sequence ID" value="PWV65852.1"/>
    <property type="molecule type" value="Genomic_DNA"/>
</dbReference>
<organism evidence="2 3">
    <name type="scientific">Plasticicumulans acidivorans</name>
    <dbReference type="NCBI Taxonomy" id="886464"/>
    <lineage>
        <taxon>Bacteria</taxon>
        <taxon>Pseudomonadati</taxon>
        <taxon>Pseudomonadota</taxon>
        <taxon>Gammaproteobacteria</taxon>
        <taxon>Candidatus Competibacteraceae</taxon>
        <taxon>Plasticicumulans</taxon>
    </lineage>
</organism>
<gene>
    <name evidence="2" type="ORF">C7443_101337</name>
</gene>
<dbReference type="InterPro" id="IPR014176">
    <property type="entry name" value="Phasin_subfam-3"/>
</dbReference>
<reference evidence="2 3" key="1">
    <citation type="submission" date="2018-05" db="EMBL/GenBank/DDBJ databases">
        <title>Genomic Encyclopedia of Type Strains, Phase IV (KMG-IV): sequencing the most valuable type-strain genomes for metagenomic binning, comparative biology and taxonomic classification.</title>
        <authorList>
            <person name="Goeker M."/>
        </authorList>
    </citation>
    <scope>NUCLEOTIDE SEQUENCE [LARGE SCALE GENOMIC DNA]</scope>
    <source>
        <strain evidence="2 3">DSM 23606</strain>
    </source>
</reference>
<dbReference type="InterPro" id="IPR018968">
    <property type="entry name" value="Phasin"/>
</dbReference>
<name>A0A317MZW9_9GAMM</name>
<dbReference type="Proteomes" id="UP000246569">
    <property type="component" value="Unassembled WGS sequence"/>
</dbReference>
<evidence type="ECO:0000313" key="2">
    <source>
        <dbReference type="EMBL" id="PWV65852.1"/>
    </source>
</evidence>
<dbReference type="NCBIfam" id="TIGR02809">
    <property type="entry name" value="phasin_3"/>
    <property type="match status" value="1"/>
</dbReference>
<accession>A0A317MZW9</accession>
<evidence type="ECO:0000313" key="3">
    <source>
        <dbReference type="Proteomes" id="UP000246569"/>
    </source>
</evidence>
<dbReference type="Pfam" id="PF09361">
    <property type="entry name" value="Phasin_2"/>
    <property type="match status" value="1"/>
</dbReference>
<sequence>MYNTELFEEFVAKSSAYTAPLVKANKLFIANLEKLAAFQMSLLHAYSDFGLARLKAATEVSDLESLKSFGEAQVEAATVLRQKLIDDGKALTALVASFKGEFETLAAESGVALTPKAVVAAPKSSRKTAAAA</sequence>
<protein>
    <submittedName>
        <fullName evidence="2">Phasin family protein</fullName>
    </submittedName>
</protein>
<feature type="domain" description="Phasin" evidence="1">
    <location>
        <begin position="8"/>
        <end position="108"/>
    </location>
</feature>